<sequence length="222" mass="25645">MSREAHSFQSRSKRAISTAMLIYHFLWEEGRITFKKSKQSTYALKVLIGKEAILKDRVFSPDHMEFLSNTFCRKMNILIQKARKTKASQLSVNFNKLSSVKDEVRNNDNKPKTMITVCRNREAAFSNFLASVLIERGFTLNLTLITFKNSTSATHLYVWDSVISPHGNTFFPDQHEDTLVGLINQIQKYRKNTTLCKDNFDWGLYTPSAFSPTDKQLYEVLL</sequence>
<evidence type="ECO:0000313" key="1">
    <source>
        <dbReference type="EMBL" id="ELP84549.1"/>
    </source>
</evidence>
<name>A0A0A1TVN8_ENTIV</name>
<keyword evidence="2" id="KW-1185">Reference proteome</keyword>
<protein>
    <submittedName>
        <fullName evidence="1">Uncharacterized protein</fullName>
    </submittedName>
</protein>
<organism evidence="1 2">
    <name type="scientific">Entamoeba invadens IP1</name>
    <dbReference type="NCBI Taxonomy" id="370355"/>
    <lineage>
        <taxon>Eukaryota</taxon>
        <taxon>Amoebozoa</taxon>
        <taxon>Evosea</taxon>
        <taxon>Archamoebae</taxon>
        <taxon>Mastigamoebida</taxon>
        <taxon>Entamoebidae</taxon>
        <taxon>Entamoeba</taxon>
    </lineage>
</organism>
<dbReference type="EMBL" id="KB207112">
    <property type="protein sequence ID" value="ELP84549.1"/>
    <property type="molecule type" value="Genomic_DNA"/>
</dbReference>
<reference evidence="1 2" key="1">
    <citation type="submission" date="2012-10" db="EMBL/GenBank/DDBJ databases">
        <authorList>
            <person name="Zafar N."/>
            <person name="Inman J."/>
            <person name="Hall N."/>
            <person name="Lorenzi H."/>
            <person name="Caler E."/>
        </authorList>
    </citation>
    <scope>NUCLEOTIDE SEQUENCE [LARGE SCALE GENOMIC DNA]</scope>
    <source>
        <strain evidence="1 2">IP1</strain>
    </source>
</reference>
<dbReference type="VEuPathDB" id="AmoebaDB:EIN_170840"/>
<dbReference type="AlphaFoldDB" id="A0A0A1TVN8"/>
<accession>A0A0A1TVN8</accession>
<dbReference type="Proteomes" id="UP000014680">
    <property type="component" value="Unassembled WGS sequence"/>
</dbReference>
<gene>
    <name evidence="1" type="ORF">EIN_170840</name>
</gene>
<evidence type="ECO:0000313" key="2">
    <source>
        <dbReference type="Proteomes" id="UP000014680"/>
    </source>
</evidence>
<dbReference type="OrthoDB" id="26455at2759"/>
<dbReference type="KEGG" id="eiv:EIN_170840"/>
<dbReference type="RefSeq" id="XP_004183895.1">
    <property type="nucleotide sequence ID" value="XM_004183847.1"/>
</dbReference>
<dbReference type="GeneID" id="14883410"/>
<proteinExistence type="predicted"/>